<keyword evidence="3" id="KW-1185">Reference proteome</keyword>
<gene>
    <name evidence="2" type="ORF">GGR23_001363</name>
</gene>
<dbReference type="EMBL" id="JACIEZ010000002">
    <property type="protein sequence ID" value="MBB4064186.1"/>
    <property type="molecule type" value="Genomic_DNA"/>
</dbReference>
<dbReference type="PROSITE" id="PS51257">
    <property type="entry name" value="PROKAR_LIPOPROTEIN"/>
    <property type="match status" value="1"/>
</dbReference>
<name>A0A7W6J3L5_9HYPH</name>
<feature type="signal peptide" evidence="1">
    <location>
        <begin position="1"/>
        <end position="26"/>
    </location>
</feature>
<dbReference type="RefSeq" id="WP_183365422.1">
    <property type="nucleotide sequence ID" value="NZ_JACIEZ010000002.1"/>
</dbReference>
<reference evidence="2 3" key="1">
    <citation type="submission" date="2020-08" db="EMBL/GenBank/DDBJ databases">
        <title>Genomic Encyclopedia of Type Strains, Phase IV (KMG-IV): sequencing the most valuable type-strain genomes for metagenomic binning, comparative biology and taxonomic classification.</title>
        <authorList>
            <person name="Goeker M."/>
        </authorList>
    </citation>
    <scope>NUCLEOTIDE SEQUENCE [LARGE SCALE GENOMIC DNA]</scope>
    <source>
        <strain evidence="2 3">DSM 29853</strain>
    </source>
</reference>
<feature type="chain" id="PRO_5030642305" evidence="1">
    <location>
        <begin position="27"/>
        <end position="209"/>
    </location>
</feature>
<protein>
    <submittedName>
        <fullName evidence="2">Uncharacterized protein</fullName>
    </submittedName>
</protein>
<dbReference type="Proteomes" id="UP000528286">
    <property type="component" value="Unassembled WGS sequence"/>
</dbReference>
<proteinExistence type="predicted"/>
<evidence type="ECO:0000313" key="3">
    <source>
        <dbReference type="Proteomes" id="UP000528286"/>
    </source>
</evidence>
<evidence type="ECO:0000256" key="1">
    <source>
        <dbReference type="SAM" id="SignalP"/>
    </source>
</evidence>
<dbReference type="AlphaFoldDB" id="A0A7W6J3L5"/>
<accession>A0A7W6J3L5</accession>
<sequence>MNSPLKRRFSSLARKLAPLLCAVALTGCMGPSVTSLGTKADGTYSRQLAADRINMLSRALGLFYDRVGPVIANDTTTVSLLLDLAGDYVFTRDEAQRNATLERINGLLEDDDKLVAELMVPLSQPKSKRNGNTDGTFLGQWGIQQTDELLEAYIRSQIVDVRGKEPSVESRKWIRLLFHTFYADDSPALVDILPLIDPTRDIVTPGLGS</sequence>
<comment type="caution">
    <text evidence="2">The sequence shown here is derived from an EMBL/GenBank/DDBJ whole genome shotgun (WGS) entry which is preliminary data.</text>
</comment>
<evidence type="ECO:0000313" key="2">
    <source>
        <dbReference type="EMBL" id="MBB4064186.1"/>
    </source>
</evidence>
<keyword evidence="1" id="KW-0732">Signal</keyword>
<organism evidence="2 3">
    <name type="scientific">Gellertiella hungarica</name>
    <dbReference type="NCBI Taxonomy" id="1572859"/>
    <lineage>
        <taxon>Bacteria</taxon>
        <taxon>Pseudomonadati</taxon>
        <taxon>Pseudomonadota</taxon>
        <taxon>Alphaproteobacteria</taxon>
        <taxon>Hyphomicrobiales</taxon>
        <taxon>Rhizobiaceae</taxon>
        <taxon>Gellertiella</taxon>
    </lineage>
</organism>